<dbReference type="InterPro" id="IPR053135">
    <property type="entry name" value="AKR2_Oxidoreductase"/>
</dbReference>
<feature type="domain" description="4Fe-4S ferredoxin-type" evidence="4">
    <location>
        <begin position="340"/>
        <end position="368"/>
    </location>
</feature>
<dbReference type="PANTHER" id="PTHR43312:SF2">
    <property type="entry name" value="OXIDOREDUCTASE"/>
    <property type="match status" value="1"/>
</dbReference>
<dbReference type="Proteomes" id="UP000183995">
    <property type="component" value="Unassembled WGS sequence"/>
</dbReference>
<evidence type="ECO:0000259" key="4">
    <source>
        <dbReference type="PROSITE" id="PS51379"/>
    </source>
</evidence>
<dbReference type="CDD" id="cd19096">
    <property type="entry name" value="AKR_Fe-S_oxidoreductase"/>
    <property type="match status" value="1"/>
</dbReference>
<evidence type="ECO:0000313" key="5">
    <source>
        <dbReference type="EMBL" id="SHI20697.1"/>
    </source>
</evidence>
<dbReference type="Pfam" id="PF00248">
    <property type="entry name" value="Aldo_ket_red"/>
    <property type="match status" value="1"/>
</dbReference>
<dbReference type="RefSeq" id="WP_073081712.1">
    <property type="nucleotide sequence ID" value="NZ_FQXV01000015.1"/>
</dbReference>
<keyword evidence="6" id="KW-1185">Reference proteome</keyword>
<dbReference type="GO" id="GO:0051536">
    <property type="term" value="F:iron-sulfur cluster binding"/>
    <property type="evidence" value="ECO:0007669"/>
    <property type="project" value="UniProtKB-KW"/>
</dbReference>
<evidence type="ECO:0000256" key="2">
    <source>
        <dbReference type="ARBA" id="ARBA00023004"/>
    </source>
</evidence>
<gene>
    <name evidence="5" type="ORF">SAMN02745823_03394</name>
</gene>
<dbReference type="AlphaFoldDB" id="A0A1M5Z902"/>
<evidence type="ECO:0000256" key="3">
    <source>
        <dbReference type="ARBA" id="ARBA00023014"/>
    </source>
</evidence>
<keyword evidence="3" id="KW-0411">Iron-sulfur</keyword>
<protein>
    <recommendedName>
        <fullName evidence="4">4Fe-4S ferredoxin-type domain-containing protein</fullName>
    </recommendedName>
</protein>
<dbReference type="SUPFAM" id="SSF51430">
    <property type="entry name" value="NAD(P)-linked oxidoreductase"/>
    <property type="match status" value="1"/>
</dbReference>
<organism evidence="5 6">
    <name type="scientific">Sporobacter termitidis DSM 10068</name>
    <dbReference type="NCBI Taxonomy" id="1123282"/>
    <lineage>
        <taxon>Bacteria</taxon>
        <taxon>Bacillati</taxon>
        <taxon>Bacillota</taxon>
        <taxon>Clostridia</taxon>
        <taxon>Eubacteriales</taxon>
        <taxon>Oscillospiraceae</taxon>
        <taxon>Sporobacter</taxon>
    </lineage>
</organism>
<dbReference type="GO" id="GO:0046872">
    <property type="term" value="F:metal ion binding"/>
    <property type="evidence" value="ECO:0007669"/>
    <property type="project" value="UniProtKB-KW"/>
</dbReference>
<dbReference type="PROSITE" id="PS00198">
    <property type="entry name" value="4FE4S_FER_1"/>
    <property type="match status" value="1"/>
</dbReference>
<name>A0A1M5Z902_9FIRM</name>
<dbReference type="InterPro" id="IPR023210">
    <property type="entry name" value="NADP_OxRdtase_dom"/>
</dbReference>
<dbReference type="Pfam" id="PF13187">
    <property type="entry name" value="Fer4_9"/>
    <property type="match status" value="1"/>
</dbReference>
<reference evidence="5 6" key="1">
    <citation type="submission" date="2016-11" db="EMBL/GenBank/DDBJ databases">
        <authorList>
            <person name="Jaros S."/>
            <person name="Januszkiewicz K."/>
            <person name="Wedrychowicz H."/>
        </authorList>
    </citation>
    <scope>NUCLEOTIDE SEQUENCE [LARGE SCALE GENOMIC DNA]</scope>
    <source>
        <strain evidence="5 6">DSM 10068</strain>
    </source>
</reference>
<evidence type="ECO:0000313" key="6">
    <source>
        <dbReference type="Proteomes" id="UP000183995"/>
    </source>
</evidence>
<dbReference type="InterPro" id="IPR017896">
    <property type="entry name" value="4Fe4S_Fe-S-bd"/>
</dbReference>
<dbReference type="InterPro" id="IPR036812">
    <property type="entry name" value="NAD(P)_OxRdtase_dom_sf"/>
</dbReference>
<proteinExistence type="predicted"/>
<accession>A0A1M5Z902</accession>
<keyword evidence="2" id="KW-0408">Iron</keyword>
<keyword evidence="1" id="KW-0479">Metal-binding</keyword>
<dbReference type="PROSITE" id="PS51379">
    <property type="entry name" value="4FE4S_FER_2"/>
    <property type="match status" value="1"/>
</dbReference>
<dbReference type="PANTHER" id="PTHR43312">
    <property type="entry name" value="D-THREO-ALDOSE 1-DEHYDROGENASE"/>
    <property type="match status" value="1"/>
</dbReference>
<evidence type="ECO:0000256" key="1">
    <source>
        <dbReference type="ARBA" id="ARBA00022723"/>
    </source>
</evidence>
<dbReference type="EMBL" id="FQXV01000015">
    <property type="protein sequence ID" value="SHI20697.1"/>
    <property type="molecule type" value="Genomic_DNA"/>
</dbReference>
<dbReference type="InterPro" id="IPR017900">
    <property type="entry name" value="4Fe4S_Fe_S_CS"/>
</dbReference>
<dbReference type="STRING" id="1123282.SAMN02745823_03394"/>
<dbReference type="SUPFAM" id="SSF46548">
    <property type="entry name" value="alpha-helical ferredoxin"/>
    <property type="match status" value="1"/>
</dbReference>
<dbReference type="Gene3D" id="3.20.20.100">
    <property type="entry name" value="NADP-dependent oxidoreductase domain"/>
    <property type="match status" value="1"/>
</dbReference>
<dbReference type="OrthoDB" id="9773828at2"/>
<sequence length="404" mass="45500">MLYREMGKTGDRVSILGYGCMRFPKDGNKIDEARAGKQVISAIERGVNYFDTAYLYRGSEATLGNILSGGYRDKVMIATKMPPMNINSRRDMDKVLEMQLERLKTDRIDYYLVHMLGTMEGWQRLKQLGIEDFFDKARQSGKIRRVAFSFHGGREQFIKIVDDYPWDMAQIQYNYVDEHNQAGREGLEHAAAKGIGISVMEPLRGGFLVNKLPRQVQAVWDGAEAKRTPAEWALRWVWNHPGVSLLLSGMNEEAQLDENIRLAGEVLPNSLTGDDMKVYETVRDILTKTVKVGCTGCSYCMPCPAGVNIPYCFSAYNDRYIYDDRKQRMFYMGVTAGVDGGGRAYASLCKNCGACEKKCPQSLPIRSLLKDVSKEMEPFYFRPLSGLIQGYLKARGGPGKKANG</sequence>